<reference evidence="4 5" key="1">
    <citation type="submission" date="2013-08" db="EMBL/GenBank/DDBJ databases">
        <title>Genome of Pontibacillus chungwhensis.</title>
        <authorList>
            <person name="Wang Q."/>
            <person name="Wang G."/>
        </authorList>
    </citation>
    <scope>NUCLEOTIDE SEQUENCE [LARGE SCALE GENOMIC DNA]</scope>
    <source>
        <strain evidence="4 5">BH030062</strain>
    </source>
</reference>
<dbReference type="RefSeq" id="WP_036779658.1">
    <property type="nucleotide sequence ID" value="NZ_AVBG01000001.1"/>
</dbReference>
<keyword evidence="1" id="KW-0378">Hydrolase</keyword>
<evidence type="ECO:0000256" key="2">
    <source>
        <dbReference type="PIRSR" id="PIRSR613078-1"/>
    </source>
</evidence>
<dbReference type="AlphaFoldDB" id="A0A0A2V338"/>
<dbReference type="STRING" id="1385513.N780_13100"/>
<evidence type="ECO:0000313" key="4">
    <source>
        <dbReference type="EMBL" id="KGP93231.1"/>
    </source>
</evidence>
<dbReference type="InterPro" id="IPR029033">
    <property type="entry name" value="His_PPase_superfam"/>
</dbReference>
<sequence>MTTICLVRHGETDWNKESRLQGQEDIPLNNTGRKQAKEAGLHLQNSNWDVLISSPLSRAKETATIILDHLNQPIDLVEMDNFKERAFGKGSGLTFKEIHTRYPERDYPGQEEWEPFQKRIFDGLHEVQQQFQDKKILLVAHGAVINAILSVLSEGEIGSGKTKLMNACISNIEHLNEMWQISTYNETHHLS</sequence>
<evidence type="ECO:0000313" key="5">
    <source>
        <dbReference type="Proteomes" id="UP000030153"/>
    </source>
</evidence>
<dbReference type="InterPro" id="IPR013078">
    <property type="entry name" value="His_Pase_superF_clade-1"/>
</dbReference>
<keyword evidence="5" id="KW-1185">Reference proteome</keyword>
<dbReference type="EMBL" id="AVBG01000001">
    <property type="protein sequence ID" value="KGP93231.1"/>
    <property type="molecule type" value="Genomic_DNA"/>
</dbReference>
<gene>
    <name evidence="4" type="ORF">N780_13100</name>
</gene>
<feature type="active site" description="Tele-phosphohistidine intermediate" evidence="2">
    <location>
        <position position="9"/>
    </location>
</feature>
<dbReference type="GO" id="GO:0005829">
    <property type="term" value="C:cytosol"/>
    <property type="evidence" value="ECO:0007669"/>
    <property type="project" value="TreeGrafter"/>
</dbReference>
<feature type="active site" description="Proton donor/acceptor" evidence="2">
    <location>
        <position position="84"/>
    </location>
</feature>
<dbReference type="GO" id="GO:0043456">
    <property type="term" value="P:regulation of pentose-phosphate shunt"/>
    <property type="evidence" value="ECO:0007669"/>
    <property type="project" value="TreeGrafter"/>
</dbReference>
<feature type="binding site" evidence="3">
    <location>
        <position position="58"/>
    </location>
    <ligand>
        <name>substrate</name>
    </ligand>
</feature>
<dbReference type="InterPro" id="IPR001345">
    <property type="entry name" value="PG/BPGM_mutase_AS"/>
</dbReference>
<dbReference type="SUPFAM" id="SSF53254">
    <property type="entry name" value="Phosphoglycerate mutase-like"/>
    <property type="match status" value="1"/>
</dbReference>
<dbReference type="Pfam" id="PF00300">
    <property type="entry name" value="His_Phos_1"/>
    <property type="match status" value="1"/>
</dbReference>
<dbReference type="InterPro" id="IPR051695">
    <property type="entry name" value="Phosphoglycerate_Mutase"/>
</dbReference>
<feature type="binding site" evidence="3">
    <location>
        <begin position="8"/>
        <end position="15"/>
    </location>
    <ligand>
        <name>substrate</name>
    </ligand>
</feature>
<name>A0A0A2V338_9BACI</name>
<dbReference type="SMART" id="SM00855">
    <property type="entry name" value="PGAM"/>
    <property type="match status" value="1"/>
</dbReference>
<dbReference type="PANTHER" id="PTHR46517">
    <property type="entry name" value="FRUCTOSE-2,6-BISPHOSPHATASE TIGAR"/>
    <property type="match status" value="1"/>
</dbReference>
<dbReference type="CDD" id="cd07067">
    <property type="entry name" value="HP_PGM_like"/>
    <property type="match status" value="1"/>
</dbReference>
<comment type="caution">
    <text evidence="4">The sequence shown here is derived from an EMBL/GenBank/DDBJ whole genome shotgun (WGS) entry which is preliminary data.</text>
</comment>
<proteinExistence type="predicted"/>
<dbReference type="PROSITE" id="PS00175">
    <property type="entry name" value="PG_MUTASE"/>
    <property type="match status" value="1"/>
</dbReference>
<dbReference type="Proteomes" id="UP000030153">
    <property type="component" value="Unassembled WGS sequence"/>
</dbReference>
<dbReference type="PANTHER" id="PTHR46517:SF1">
    <property type="entry name" value="FRUCTOSE-2,6-BISPHOSPHATASE TIGAR"/>
    <property type="match status" value="1"/>
</dbReference>
<dbReference type="Gene3D" id="3.40.50.1240">
    <property type="entry name" value="Phosphoglycerate mutase-like"/>
    <property type="match status" value="1"/>
</dbReference>
<evidence type="ECO:0000256" key="3">
    <source>
        <dbReference type="PIRSR" id="PIRSR613078-2"/>
    </source>
</evidence>
<accession>A0A0A2V338</accession>
<dbReference type="eggNOG" id="COG0406">
    <property type="taxonomic scope" value="Bacteria"/>
</dbReference>
<protein>
    <submittedName>
        <fullName evidence="4">Phosphatase</fullName>
    </submittedName>
</protein>
<dbReference type="GO" id="GO:0004331">
    <property type="term" value="F:fructose-2,6-bisphosphate 2-phosphatase activity"/>
    <property type="evidence" value="ECO:0007669"/>
    <property type="project" value="TreeGrafter"/>
</dbReference>
<organism evidence="4 5">
    <name type="scientific">Pontibacillus chungwhensis BH030062</name>
    <dbReference type="NCBI Taxonomy" id="1385513"/>
    <lineage>
        <taxon>Bacteria</taxon>
        <taxon>Bacillati</taxon>
        <taxon>Bacillota</taxon>
        <taxon>Bacilli</taxon>
        <taxon>Bacillales</taxon>
        <taxon>Bacillaceae</taxon>
        <taxon>Pontibacillus</taxon>
    </lineage>
</organism>
<evidence type="ECO:0000256" key="1">
    <source>
        <dbReference type="ARBA" id="ARBA00022801"/>
    </source>
</evidence>
<dbReference type="GO" id="GO:0045820">
    <property type="term" value="P:negative regulation of glycolytic process"/>
    <property type="evidence" value="ECO:0007669"/>
    <property type="project" value="TreeGrafter"/>
</dbReference>
<dbReference type="OrthoDB" id="9782128at2"/>